<dbReference type="AlphaFoldDB" id="A0A977PYH7"/>
<keyword evidence="1" id="KW-0472">Membrane</keyword>
<evidence type="ECO:0000256" key="1">
    <source>
        <dbReference type="SAM" id="Phobius"/>
    </source>
</evidence>
<dbReference type="KEGG" id="wna:KA717_12225"/>
<protein>
    <submittedName>
        <fullName evidence="2">Uncharacterized protein</fullName>
    </submittedName>
</protein>
<sequence>MDNEQKSLPAGPIGEIVPTNQPLPSLDPIQTSLYEKLRLAATPEEAQSYLNLIKQREEQIQQKEYTDFQLLQSTNQINYERKFGVYRESTAVIFSLISIILGLLTTSSIPLISPLLIMLGLIKPLGYSIGEVVELYRGLTRFEQSSRNKTKKEDKESSKPK</sequence>
<proteinExistence type="predicted"/>
<dbReference type="Proteomes" id="UP001065613">
    <property type="component" value="Chromosome"/>
</dbReference>
<evidence type="ECO:0000313" key="2">
    <source>
        <dbReference type="EMBL" id="UXE63328.1"/>
    </source>
</evidence>
<name>A0A977PYH7_9CYAN</name>
<dbReference type="EMBL" id="CP073041">
    <property type="protein sequence ID" value="UXE63328.1"/>
    <property type="molecule type" value="Genomic_DNA"/>
</dbReference>
<accession>A0A977PYH7</accession>
<reference evidence="2" key="1">
    <citation type="submission" date="2021-04" db="EMBL/GenBank/DDBJ databases">
        <title>Genome sequence of Woronichinia naegeliana from Washington state freshwater lake bloom.</title>
        <authorList>
            <person name="Dreher T.W."/>
        </authorList>
    </citation>
    <scope>NUCLEOTIDE SEQUENCE</scope>
    <source>
        <strain evidence="2">WA131</strain>
    </source>
</reference>
<feature type="transmembrane region" description="Helical" evidence="1">
    <location>
        <begin position="91"/>
        <end position="117"/>
    </location>
</feature>
<keyword evidence="1" id="KW-1133">Transmembrane helix</keyword>
<organism evidence="2">
    <name type="scientific">Woronichinia naegeliana WA131</name>
    <dbReference type="NCBI Taxonomy" id="2824559"/>
    <lineage>
        <taxon>Bacteria</taxon>
        <taxon>Bacillati</taxon>
        <taxon>Cyanobacteriota</taxon>
        <taxon>Cyanophyceae</taxon>
        <taxon>Synechococcales</taxon>
        <taxon>Coelosphaeriaceae</taxon>
        <taxon>Woronichinia</taxon>
    </lineage>
</organism>
<keyword evidence="1" id="KW-0812">Transmembrane</keyword>
<gene>
    <name evidence="2" type="ORF">KA717_12225</name>
</gene>